<dbReference type="RefSeq" id="XP_005647392.1">
    <property type="nucleotide sequence ID" value="XM_005647335.1"/>
</dbReference>
<dbReference type="GeneID" id="17040835"/>
<dbReference type="STRING" id="574566.I0YWS9"/>
<comment type="caution">
    <text evidence="3">The sequence shown here is derived from an EMBL/GenBank/DDBJ whole genome shotgun (WGS) entry which is preliminary data.</text>
</comment>
<dbReference type="AlphaFoldDB" id="I0YWS9"/>
<dbReference type="OrthoDB" id="10261348at2759"/>
<feature type="compositionally biased region" description="Low complexity" evidence="2">
    <location>
        <begin position="17"/>
        <end position="32"/>
    </location>
</feature>
<evidence type="ECO:0000313" key="4">
    <source>
        <dbReference type="Proteomes" id="UP000007264"/>
    </source>
</evidence>
<organism evidence="3 4">
    <name type="scientific">Coccomyxa subellipsoidea (strain C-169)</name>
    <name type="common">Green microalga</name>
    <dbReference type="NCBI Taxonomy" id="574566"/>
    <lineage>
        <taxon>Eukaryota</taxon>
        <taxon>Viridiplantae</taxon>
        <taxon>Chlorophyta</taxon>
        <taxon>core chlorophytes</taxon>
        <taxon>Trebouxiophyceae</taxon>
        <taxon>Trebouxiophyceae incertae sedis</taxon>
        <taxon>Coccomyxaceae</taxon>
        <taxon>Coccomyxa</taxon>
        <taxon>Coccomyxa subellipsoidea</taxon>
    </lineage>
</organism>
<dbReference type="GO" id="GO:0071014">
    <property type="term" value="C:post-mRNA release spliceosomal complex"/>
    <property type="evidence" value="ECO:0007669"/>
    <property type="project" value="TreeGrafter"/>
</dbReference>
<dbReference type="PANTHER" id="PTHR31551:SF1">
    <property type="entry name" value="COILED-COIL DOMAIN-CONTAINING PROTEIN 12"/>
    <property type="match status" value="1"/>
</dbReference>
<feature type="coiled-coil region" evidence="1">
    <location>
        <begin position="93"/>
        <end position="120"/>
    </location>
</feature>
<dbReference type="PANTHER" id="PTHR31551">
    <property type="entry name" value="PRE-MRNA-SPLICING FACTOR CWF18"/>
    <property type="match status" value="1"/>
</dbReference>
<dbReference type="GO" id="GO:0005684">
    <property type="term" value="C:U2-type spliceosomal complex"/>
    <property type="evidence" value="ECO:0007669"/>
    <property type="project" value="TreeGrafter"/>
</dbReference>
<keyword evidence="4" id="KW-1185">Reference proteome</keyword>
<proteinExistence type="predicted"/>
<dbReference type="EMBL" id="AGSI01000009">
    <property type="protein sequence ID" value="EIE22848.1"/>
    <property type="molecule type" value="Genomic_DNA"/>
</dbReference>
<dbReference type="Proteomes" id="UP000007264">
    <property type="component" value="Unassembled WGS sequence"/>
</dbReference>
<gene>
    <name evidence="3" type="ORF">COCSUDRAFT_16114</name>
</gene>
<dbReference type="KEGG" id="csl:COCSUDRAFT_16114"/>
<dbReference type="eggNOG" id="KOG3407">
    <property type="taxonomic scope" value="Eukaryota"/>
</dbReference>
<sequence length="131" mass="14666">MAETPGERKARLKALRDAAASADATEPSTSAAQGDEPVLKFRNYAVKDNRIEHQTIEAAQAPEYQEPVPEPSIVQEGDVLLNVVPKKANWDLRRDVEKKLAKLERRTQRALVQLMQEQQREQLAQDGGHAD</sequence>
<protein>
    <recommendedName>
        <fullName evidence="5">Coiled-coil domain-containing protein 12</fullName>
    </recommendedName>
</protein>
<evidence type="ECO:0000313" key="3">
    <source>
        <dbReference type="EMBL" id="EIE22848.1"/>
    </source>
</evidence>
<evidence type="ECO:0000256" key="2">
    <source>
        <dbReference type="SAM" id="MobiDB-lite"/>
    </source>
</evidence>
<dbReference type="Pfam" id="PF08315">
    <property type="entry name" value="cwf18"/>
    <property type="match status" value="1"/>
</dbReference>
<keyword evidence="1" id="KW-0175">Coiled coil</keyword>
<name>I0YWS9_COCSC</name>
<evidence type="ECO:0000256" key="1">
    <source>
        <dbReference type="SAM" id="Coils"/>
    </source>
</evidence>
<reference evidence="3 4" key="1">
    <citation type="journal article" date="2012" name="Genome Biol.">
        <title>The genome of the polar eukaryotic microalga coccomyxa subellipsoidea reveals traits of cold adaptation.</title>
        <authorList>
            <person name="Blanc G."/>
            <person name="Agarkova I."/>
            <person name="Grimwood J."/>
            <person name="Kuo A."/>
            <person name="Brueggeman A."/>
            <person name="Dunigan D."/>
            <person name="Gurnon J."/>
            <person name="Ladunga I."/>
            <person name="Lindquist E."/>
            <person name="Lucas S."/>
            <person name="Pangilinan J."/>
            <person name="Proschold T."/>
            <person name="Salamov A."/>
            <person name="Schmutz J."/>
            <person name="Weeks D."/>
            <person name="Yamada T."/>
            <person name="Claverie J.M."/>
            <person name="Grigoriev I."/>
            <person name="Van Etten J."/>
            <person name="Lomsadze A."/>
            <person name="Borodovsky M."/>
        </authorList>
    </citation>
    <scope>NUCLEOTIDE SEQUENCE [LARGE SCALE GENOMIC DNA]</scope>
    <source>
        <strain evidence="3 4">C-169</strain>
    </source>
</reference>
<accession>I0YWS9</accession>
<dbReference type="InterPro" id="IPR013169">
    <property type="entry name" value="mRNA_splic_Cwf18-like"/>
</dbReference>
<feature type="region of interest" description="Disordered" evidence="2">
    <location>
        <begin position="1"/>
        <end position="37"/>
    </location>
</feature>
<evidence type="ECO:0008006" key="5">
    <source>
        <dbReference type="Google" id="ProtNLM"/>
    </source>
</evidence>